<feature type="region of interest" description="Disordered" evidence="1">
    <location>
        <begin position="248"/>
        <end position="301"/>
    </location>
</feature>
<evidence type="ECO:0000256" key="1">
    <source>
        <dbReference type="SAM" id="MobiDB-lite"/>
    </source>
</evidence>
<keyword evidence="4" id="KW-1185">Reference proteome</keyword>
<evidence type="ECO:0008006" key="5">
    <source>
        <dbReference type="Google" id="ProtNLM"/>
    </source>
</evidence>
<evidence type="ECO:0000313" key="3">
    <source>
        <dbReference type="EMBL" id="MCC9642699.1"/>
    </source>
</evidence>
<comment type="caution">
    <text evidence="3">The sequence shown here is derived from an EMBL/GenBank/DDBJ whole genome shotgun (WGS) entry which is preliminary data.</text>
</comment>
<dbReference type="EMBL" id="JAJKFW010000022">
    <property type="protein sequence ID" value="MCC9642699.1"/>
    <property type="molecule type" value="Genomic_DNA"/>
</dbReference>
<feature type="compositionally biased region" description="Basic and acidic residues" evidence="1">
    <location>
        <begin position="282"/>
        <end position="301"/>
    </location>
</feature>
<evidence type="ECO:0000256" key="2">
    <source>
        <dbReference type="SAM" id="SignalP"/>
    </source>
</evidence>
<organism evidence="3 4">
    <name type="scientific">Rhodopirellula halodulae</name>
    <dbReference type="NCBI Taxonomy" id="2894198"/>
    <lineage>
        <taxon>Bacteria</taxon>
        <taxon>Pseudomonadati</taxon>
        <taxon>Planctomycetota</taxon>
        <taxon>Planctomycetia</taxon>
        <taxon>Pirellulales</taxon>
        <taxon>Pirellulaceae</taxon>
        <taxon>Rhodopirellula</taxon>
    </lineage>
</organism>
<proteinExistence type="predicted"/>
<name>A0ABS8NH28_9BACT</name>
<sequence>MSLLAPPSIVCGSTFAFAAAFTRWSGILVLTGMIGSLSSGSQACAQGFKPGAQNYGAAQGVANEVTSFDAKLVASRGNILTVERDDGTQVMVQTPDSPAQLTFIAKALPAYLRPGMLVRFRANLGPTGTPLAPVEKLELFAPVNPKMLKGRERERYQPGVHSDNHAARGNNGPPSGPVTVVGNLMALNPQGGLALRAGNIPVQTMTSPELELQIRVNNLSMAQPGDPVHVRGFYQPPDETKVKAETIEIKPDRVYGETPPPAERRSRRGKRGDADAGENANEADKPDMPAEAKEGDVGVEE</sequence>
<feature type="chain" id="PRO_5045129718" description="DUF5666 domain-containing protein" evidence="2">
    <location>
        <begin position="19"/>
        <end position="301"/>
    </location>
</feature>
<protein>
    <recommendedName>
        <fullName evidence="5">DUF5666 domain-containing protein</fullName>
    </recommendedName>
</protein>
<reference evidence="3" key="1">
    <citation type="submission" date="2021-11" db="EMBL/GenBank/DDBJ databases">
        <title>Genome sequence.</title>
        <authorList>
            <person name="Sun Q."/>
        </authorList>
    </citation>
    <scope>NUCLEOTIDE SEQUENCE</scope>
    <source>
        <strain evidence="3">JC740</strain>
    </source>
</reference>
<gene>
    <name evidence="3" type="ORF">LOC71_10460</name>
</gene>
<keyword evidence="2" id="KW-0732">Signal</keyword>
<evidence type="ECO:0000313" key="4">
    <source>
        <dbReference type="Proteomes" id="UP001430306"/>
    </source>
</evidence>
<feature type="signal peptide" evidence="2">
    <location>
        <begin position="1"/>
        <end position="18"/>
    </location>
</feature>
<accession>A0ABS8NH28</accession>
<dbReference type="Proteomes" id="UP001430306">
    <property type="component" value="Unassembled WGS sequence"/>
</dbReference>
<dbReference type="RefSeq" id="WP_230273591.1">
    <property type="nucleotide sequence ID" value="NZ_JAJKFW010000022.1"/>
</dbReference>